<dbReference type="SMART" id="SM00060">
    <property type="entry name" value="FN3"/>
    <property type="match status" value="2"/>
</dbReference>
<evidence type="ECO:0000256" key="1">
    <source>
        <dbReference type="SAM" id="MobiDB-lite"/>
    </source>
</evidence>
<gene>
    <name evidence="5" type="ORF">COU11_01180</name>
</gene>
<evidence type="ECO:0000256" key="2">
    <source>
        <dbReference type="SAM" id="Phobius"/>
    </source>
</evidence>
<feature type="region of interest" description="Disordered" evidence="1">
    <location>
        <begin position="304"/>
        <end position="401"/>
    </location>
</feature>
<organism evidence="5 6">
    <name type="scientific">Candidatus Harrisonbacteria bacterium CG10_big_fil_rev_8_21_14_0_10_49_15</name>
    <dbReference type="NCBI Taxonomy" id="1974587"/>
    <lineage>
        <taxon>Bacteria</taxon>
        <taxon>Candidatus Harrisoniibacteriota</taxon>
    </lineage>
</organism>
<protein>
    <recommendedName>
        <fullName evidence="4">Fibronectin type-III domain-containing protein</fullName>
    </recommendedName>
</protein>
<feature type="domain" description="Fibronectin type-III" evidence="4">
    <location>
        <begin position="377"/>
        <end position="468"/>
    </location>
</feature>
<evidence type="ECO:0000313" key="5">
    <source>
        <dbReference type="EMBL" id="PIR87343.1"/>
    </source>
</evidence>
<keyword evidence="2" id="KW-0472">Membrane</keyword>
<dbReference type="EMBL" id="PFBD01000008">
    <property type="protein sequence ID" value="PIR87343.1"/>
    <property type="molecule type" value="Genomic_DNA"/>
</dbReference>
<dbReference type="InterPro" id="IPR003961">
    <property type="entry name" value="FN3_dom"/>
</dbReference>
<feature type="compositionally biased region" description="Polar residues" evidence="1">
    <location>
        <begin position="351"/>
        <end position="362"/>
    </location>
</feature>
<dbReference type="SUPFAM" id="SSF49265">
    <property type="entry name" value="Fibronectin type III"/>
    <property type="match status" value="1"/>
</dbReference>
<sequence length="509" mass="55655">MQRIPFLTLLFSFFLLLLVSSFYFPASQAALAHDQLLFEFAPDPWNSERLTTAGAGTPQQLFYTADSAELSGFDLWLDNNSSPGTISFSILTEAGAILDETDITINTMTPQPGGHKIHVDLPSSAPLNKNKVYRIRINTAPSGLGIYYTDRLAVLEHNLPYTSEYSLGAAKLGDEIQPYTFKFALHGVLTEIAQADPEPELVEEETVEQPITIAITNARIANLTHNSATVTWTTNVAADSRVVLRTQLNPLYSIQTVTDPTLELEHTLTLTGLTPGINYFADTFSSLGQSITLTTYTIAFQTLPAPADQPAPPSEDPTTTPTEEETQPQTEEPIAGQPSEPIDSDNPPESGGQSDTTDNETNPNEESEQQTPKPIGAQPPLTVTPETDTGNTTISWVAPASGEPDGGYRVDIFDINYKLIHQIFVPSGTHSYNFPGLESGTYHAIVYTNKNGIYEKLATVETFTLQPESHDLEIRGIIAGSIILLTLIGYLWWKFKKKSAIVVSKMETT</sequence>
<dbReference type="InterPro" id="IPR036116">
    <property type="entry name" value="FN3_sf"/>
</dbReference>
<feature type="domain" description="Fibronectin type-III" evidence="4">
    <location>
        <begin position="214"/>
        <end position="305"/>
    </location>
</feature>
<feature type="compositionally biased region" description="Low complexity" evidence="1">
    <location>
        <begin position="316"/>
        <end position="333"/>
    </location>
</feature>
<evidence type="ECO:0000259" key="4">
    <source>
        <dbReference type="PROSITE" id="PS50853"/>
    </source>
</evidence>
<feature type="signal peptide" evidence="3">
    <location>
        <begin position="1"/>
        <end position="32"/>
    </location>
</feature>
<comment type="caution">
    <text evidence="5">The sequence shown here is derived from an EMBL/GenBank/DDBJ whole genome shotgun (WGS) entry which is preliminary data.</text>
</comment>
<name>A0A2H0ULS4_9BACT</name>
<reference evidence="6" key="1">
    <citation type="submission" date="2017-09" db="EMBL/GenBank/DDBJ databases">
        <title>Depth-based differentiation of microbial function through sediment-hosted aquifers and enrichment of novel symbionts in the deep terrestrial subsurface.</title>
        <authorList>
            <person name="Probst A.J."/>
            <person name="Ladd B."/>
            <person name="Jarett J.K."/>
            <person name="Geller-Mcgrath D.E."/>
            <person name="Sieber C.M.K."/>
            <person name="Emerson J.B."/>
            <person name="Anantharaman K."/>
            <person name="Thomas B.C."/>
            <person name="Malmstrom R."/>
            <person name="Stieglmeier M."/>
            <person name="Klingl A."/>
            <person name="Woyke T."/>
            <person name="Ryan C.M."/>
            <person name="Banfield J.F."/>
        </authorList>
    </citation>
    <scope>NUCLEOTIDE SEQUENCE [LARGE SCALE GENOMIC DNA]</scope>
</reference>
<feature type="compositionally biased region" description="Polar residues" evidence="1">
    <location>
        <begin position="384"/>
        <end position="395"/>
    </location>
</feature>
<dbReference type="PROSITE" id="PS50853">
    <property type="entry name" value="FN3"/>
    <property type="match status" value="2"/>
</dbReference>
<evidence type="ECO:0000313" key="6">
    <source>
        <dbReference type="Proteomes" id="UP000229526"/>
    </source>
</evidence>
<proteinExistence type="predicted"/>
<dbReference type="AlphaFoldDB" id="A0A2H0ULS4"/>
<dbReference type="Proteomes" id="UP000229526">
    <property type="component" value="Unassembled WGS sequence"/>
</dbReference>
<accession>A0A2H0ULS4</accession>
<feature type="transmembrane region" description="Helical" evidence="2">
    <location>
        <begin position="474"/>
        <end position="493"/>
    </location>
</feature>
<keyword evidence="3" id="KW-0732">Signal</keyword>
<feature type="chain" id="PRO_5013856845" description="Fibronectin type-III domain-containing protein" evidence="3">
    <location>
        <begin position="33"/>
        <end position="509"/>
    </location>
</feature>
<keyword evidence="2" id="KW-0812">Transmembrane</keyword>
<evidence type="ECO:0000256" key="3">
    <source>
        <dbReference type="SAM" id="SignalP"/>
    </source>
</evidence>
<keyword evidence="2" id="KW-1133">Transmembrane helix</keyword>